<accession>A0A1I7X2M8</accession>
<dbReference type="AlphaFoldDB" id="A0A1I7X2M8"/>
<evidence type="ECO:0000313" key="1">
    <source>
        <dbReference type="Proteomes" id="UP000095283"/>
    </source>
</evidence>
<dbReference type="WBParaSite" id="Hba_11741">
    <property type="protein sequence ID" value="Hba_11741"/>
    <property type="gene ID" value="Hba_11741"/>
</dbReference>
<dbReference type="WBParaSite" id="Hba_08196">
    <property type="protein sequence ID" value="Hba_08196"/>
    <property type="gene ID" value="Hba_08196"/>
</dbReference>
<evidence type="ECO:0000313" key="3">
    <source>
        <dbReference type="WBParaSite" id="Hba_11741"/>
    </source>
</evidence>
<proteinExistence type="predicted"/>
<organism evidence="1 3">
    <name type="scientific">Heterorhabditis bacteriophora</name>
    <name type="common">Entomopathogenic nematode worm</name>
    <dbReference type="NCBI Taxonomy" id="37862"/>
    <lineage>
        <taxon>Eukaryota</taxon>
        <taxon>Metazoa</taxon>
        <taxon>Ecdysozoa</taxon>
        <taxon>Nematoda</taxon>
        <taxon>Chromadorea</taxon>
        <taxon>Rhabditida</taxon>
        <taxon>Rhabditina</taxon>
        <taxon>Rhabditomorpha</taxon>
        <taxon>Strongyloidea</taxon>
        <taxon>Heterorhabditidae</taxon>
        <taxon>Heterorhabditis</taxon>
    </lineage>
</organism>
<dbReference type="Proteomes" id="UP000095283">
    <property type="component" value="Unplaced"/>
</dbReference>
<sequence>MDILQQHNLGLLDLTVSTMKEHVKFNDVDLKESINRLLLGISKKRCDYEGIRKLASPLVVKYYPIYMHGVKSLASLKVYSILD</sequence>
<evidence type="ECO:0000313" key="2">
    <source>
        <dbReference type="WBParaSite" id="Hba_08196"/>
    </source>
</evidence>
<reference evidence="2 3" key="1">
    <citation type="submission" date="2016-11" db="UniProtKB">
        <authorList>
            <consortium name="WormBaseParasite"/>
        </authorList>
    </citation>
    <scope>IDENTIFICATION</scope>
</reference>
<protein>
    <submittedName>
        <fullName evidence="2 3">DUF4806 domain-containing protein</fullName>
    </submittedName>
</protein>
<name>A0A1I7X2M8_HETBA</name>
<keyword evidence="1" id="KW-1185">Reference proteome</keyword>